<dbReference type="PANTHER" id="PTHR21041:SF17">
    <property type="entry name" value="E3 UBIQUITIN-PROTEIN LIGASE DCST1"/>
    <property type="match status" value="1"/>
</dbReference>
<dbReference type="InterPro" id="IPR058842">
    <property type="entry name" value="DCST1_C"/>
</dbReference>
<proteinExistence type="predicted"/>
<dbReference type="InterPro" id="IPR051856">
    <property type="entry name" value="CSR-E3_Ligase_Protein"/>
</dbReference>
<dbReference type="Proteomes" id="UP000186698">
    <property type="component" value="Chromosome 6L"/>
</dbReference>
<keyword evidence="2" id="KW-0812">Transmembrane</keyword>
<dbReference type="GeneID" id="108718746"/>
<dbReference type="Pfam" id="PF26037">
    <property type="entry name" value="zf-RING_DCST1_C"/>
    <property type="match status" value="1"/>
</dbReference>
<gene>
    <name evidence="8" type="primary">LOC108718746</name>
</gene>
<evidence type="ECO:0000259" key="5">
    <source>
        <dbReference type="Pfam" id="PF07782"/>
    </source>
</evidence>
<evidence type="ECO:0000256" key="3">
    <source>
        <dbReference type="ARBA" id="ARBA00022989"/>
    </source>
</evidence>
<evidence type="ECO:0000313" key="8">
    <source>
        <dbReference type="RefSeq" id="XP_041421737.1"/>
    </source>
</evidence>
<evidence type="ECO:0000259" key="6">
    <source>
        <dbReference type="Pfam" id="PF26037"/>
    </source>
</evidence>
<dbReference type="AlphaFoldDB" id="A0A1L8FVB1"/>
<keyword evidence="4" id="KW-0472">Membrane</keyword>
<keyword evidence="7" id="KW-1185">Reference proteome</keyword>
<evidence type="ECO:0000256" key="1">
    <source>
        <dbReference type="ARBA" id="ARBA00004141"/>
    </source>
</evidence>
<dbReference type="KEGG" id="xla:108718746"/>
<evidence type="ECO:0000256" key="4">
    <source>
        <dbReference type="ARBA" id="ARBA00023136"/>
    </source>
</evidence>
<reference evidence="8" key="1">
    <citation type="submission" date="2025-08" db="UniProtKB">
        <authorList>
            <consortium name="RefSeq"/>
        </authorList>
    </citation>
    <scope>IDENTIFICATION</scope>
    <source>
        <strain evidence="8">J_2021</strain>
        <tissue evidence="8">Erythrocytes</tissue>
    </source>
</reference>
<dbReference type="GO" id="GO:0016020">
    <property type="term" value="C:membrane"/>
    <property type="evidence" value="ECO:0007669"/>
    <property type="project" value="UniProtKB-SubCell"/>
</dbReference>
<comment type="subcellular location">
    <subcellularLocation>
        <location evidence="1">Membrane</location>
        <topology evidence="1">Multi-pass membrane protein</topology>
    </subcellularLocation>
</comment>
<evidence type="ECO:0000256" key="2">
    <source>
        <dbReference type="ARBA" id="ARBA00022692"/>
    </source>
</evidence>
<dbReference type="RefSeq" id="XP_041421737.1">
    <property type="nucleotide sequence ID" value="XM_041565803.1"/>
</dbReference>
<organism evidence="7 8">
    <name type="scientific">Xenopus laevis</name>
    <name type="common">African clawed frog</name>
    <dbReference type="NCBI Taxonomy" id="8355"/>
    <lineage>
        <taxon>Eukaryota</taxon>
        <taxon>Metazoa</taxon>
        <taxon>Chordata</taxon>
        <taxon>Craniata</taxon>
        <taxon>Vertebrata</taxon>
        <taxon>Euteleostomi</taxon>
        <taxon>Amphibia</taxon>
        <taxon>Batrachia</taxon>
        <taxon>Anura</taxon>
        <taxon>Pipoidea</taxon>
        <taxon>Pipidae</taxon>
        <taxon>Xenopodinae</taxon>
        <taxon>Xenopus</taxon>
        <taxon>Xenopus</taxon>
    </lineage>
</organism>
<feature type="domain" description="E3 ubiquitin-protein ligase DCST1-like C-terminal" evidence="6">
    <location>
        <begin position="658"/>
        <end position="700"/>
    </location>
</feature>
<feature type="domain" description="Dendritic cell-specific transmembrane protein-like" evidence="5">
    <location>
        <begin position="419"/>
        <end position="609"/>
    </location>
</feature>
<dbReference type="PaxDb" id="8355-A0A1L8FVB1"/>
<dbReference type="OrthoDB" id="5985669at2759"/>
<keyword evidence="3" id="KW-1133">Transmembrane helix</keyword>
<sequence length="719" mass="83923">MENQDFIINMNDKETKEKIRAMLRKRKTKGSKCVLFRDKVVKSTLQWILVRMLPTFLANFIYSPDNECRIAKVLYRAILGFLVGVLLYIVMVMPIYSPQESSKLICIGMAAIVSLTWTLSAWCRCITVMVFPQMLANKANVLIWIVAITGIYQNFAVNIVANAQEIFRSGVCVMKMQADQLRLKLEVTTNIFRTFMKDLKVSVLSMKDNIFGMKKAFAEVSDEVESREGYNADTERKLVKEEEKKQKGQPLNTQQKFALKNLLRCEGIMEANEENCHKWFQDKYLQCKERIVIPLIDKLLCLPMKMTFLCKATEGLQLWCKKFNPLPENFGSSFDKVNDTMETLESGLDIDMDIEKADESRAFKNPYETVKEAGSKMINETKFSKIKSVIKVPIVCGVLIYYLFVSYLYVYKYNRNIFHDNNYITTYFRLIDCRRRRRNLRHLLPLRRGEYVDFIFPFKMKLQGEERDQAAKTLYSCMVCIAVYLMAFFVAYIFGETMNMMDEYGIITYSYSSRHKLEFLIEGKGFLPNILRATLGKLNTSSNVEYNFDNSICVPKAQPFTSKQVCGIVFGIAFMLLAPVLQAYVNRLPRAIGAIFFPKREKGRILHLYNKNLIKRAAYTKLKRKQVMLNAKRAGFLMSSFVGTLYRQFKFLRRFLVRRCMVCNAKQTRDSYECQTEGCYVIYCRQCWKDMRRYCYACMPVDHYVSDVSESDYEFEELN</sequence>
<dbReference type="Pfam" id="PF07782">
    <property type="entry name" value="DC_STAMP"/>
    <property type="match status" value="1"/>
</dbReference>
<dbReference type="OMA" id="IRAANIY"/>
<dbReference type="InterPro" id="IPR012858">
    <property type="entry name" value="DC_STAMP-like"/>
</dbReference>
<dbReference type="PANTHER" id="PTHR21041">
    <property type="entry name" value="DENDRITIC CELL-SPECIFIC TRANSMEMBRANE PROTEIN"/>
    <property type="match status" value="1"/>
</dbReference>
<protein>
    <submittedName>
        <fullName evidence="8">E3 ubiquitin-protein ligase DCST1</fullName>
    </submittedName>
</protein>
<accession>A0A1L8FVB1</accession>
<evidence type="ECO:0000313" key="7">
    <source>
        <dbReference type="Proteomes" id="UP000186698"/>
    </source>
</evidence>
<name>A0A1L8FVB1_XENLA</name>
<dbReference type="STRING" id="8355.A0A1L8FVB1"/>